<dbReference type="Proteomes" id="UP000243333">
    <property type="component" value="Unassembled WGS sequence"/>
</dbReference>
<dbReference type="STRING" id="1123285.SAMN05660235_02656"/>
<organism evidence="2 3">
    <name type="scientific">Sporolituus thermophilus DSM 23256</name>
    <dbReference type="NCBI Taxonomy" id="1123285"/>
    <lineage>
        <taxon>Bacteria</taxon>
        <taxon>Bacillati</taxon>
        <taxon>Bacillota</taxon>
        <taxon>Negativicutes</taxon>
        <taxon>Selenomonadales</taxon>
        <taxon>Sporomusaceae</taxon>
        <taxon>Sporolituus</taxon>
    </lineage>
</organism>
<evidence type="ECO:0000313" key="2">
    <source>
        <dbReference type="EMBL" id="SDF76055.1"/>
    </source>
</evidence>
<feature type="coiled-coil region" evidence="1">
    <location>
        <begin position="20"/>
        <end position="79"/>
    </location>
</feature>
<dbReference type="AlphaFoldDB" id="A0A1G7NPN9"/>
<gene>
    <name evidence="2" type="ORF">SAMN05660235_02656</name>
</gene>
<evidence type="ECO:0000313" key="3">
    <source>
        <dbReference type="Proteomes" id="UP000243333"/>
    </source>
</evidence>
<reference evidence="3" key="1">
    <citation type="submission" date="2016-10" db="EMBL/GenBank/DDBJ databases">
        <authorList>
            <person name="Varghese N."/>
            <person name="Submissions S."/>
        </authorList>
    </citation>
    <scope>NUCLEOTIDE SEQUENCE [LARGE SCALE GENOMIC DNA]</scope>
    <source>
        <strain evidence="3">DSM 23256</strain>
    </source>
</reference>
<evidence type="ECO:0000256" key="1">
    <source>
        <dbReference type="SAM" id="Coils"/>
    </source>
</evidence>
<accession>A0A1G7NPN9</accession>
<evidence type="ECO:0008006" key="4">
    <source>
        <dbReference type="Google" id="ProtNLM"/>
    </source>
</evidence>
<name>A0A1G7NPN9_9FIRM</name>
<keyword evidence="3" id="KW-1185">Reference proteome</keyword>
<sequence>MKTRVPEYILCTERLGGNIVGEDTALLDELRARIRELEDKVEALRISRRVLMNLIDSIEREKREKVLRLEMQNEKLQKNNCRYARAIMYRNVRITQLEDQLRLLTPNKNMSGNAPT</sequence>
<dbReference type="EMBL" id="FNBU01000027">
    <property type="protein sequence ID" value="SDF76055.1"/>
    <property type="molecule type" value="Genomic_DNA"/>
</dbReference>
<keyword evidence="1" id="KW-0175">Coiled coil</keyword>
<protein>
    <recommendedName>
        <fullName evidence="4">Translation initiation factor 2</fullName>
    </recommendedName>
</protein>
<proteinExistence type="predicted"/>